<proteinExistence type="predicted"/>
<comment type="caution">
    <text evidence="2">The sequence shown here is derived from an EMBL/GenBank/DDBJ whole genome shotgun (WGS) entry which is preliminary data.</text>
</comment>
<feature type="region of interest" description="Disordered" evidence="1">
    <location>
        <begin position="93"/>
        <end position="125"/>
    </location>
</feature>
<keyword evidence="3" id="KW-1185">Reference proteome</keyword>
<accession>A0A9P4TW60</accession>
<evidence type="ECO:0000313" key="3">
    <source>
        <dbReference type="Proteomes" id="UP000800235"/>
    </source>
</evidence>
<dbReference type="EMBL" id="MU007067">
    <property type="protein sequence ID" value="KAF2425835.1"/>
    <property type="molecule type" value="Genomic_DNA"/>
</dbReference>
<evidence type="ECO:0000313" key="2">
    <source>
        <dbReference type="EMBL" id="KAF2425835.1"/>
    </source>
</evidence>
<sequence>MGPDYSLGTDKDSSGQRLFILHWLGFPPRVQKWFLLRRTLRARRSSLTILSYLLFHILGIDHPASIEAKMQRDRRISISSCWELIDISEPLASTSDSDRESSIGGTPPYKTDLHSTGAKKSREATPTIDIKEDVSSATARGNFRQSISISSETCQQALHECNLKSSMIHLPERGNEYQHTISPSSSSCLSSSSIFTNYDKQTQVPEQVQILKRNRESKEPPQAVLYTISLDERSSVRNFLDDYVGRLRVEPCALLLVDIKSDTFAGCLMITLSWCKDGNNGDQNAGHDRDPQSQSMFDGETVSLYSSSVGQTYADGQQILIPSNHEPWEIMQCLLKQSMIRLSPAQPEGSLEAILVTEAQNQASQRVFQPTMARSLSLQ</sequence>
<dbReference type="AlphaFoldDB" id="A0A9P4TW60"/>
<gene>
    <name evidence="2" type="ORF">EJ08DRAFT_385164</name>
</gene>
<reference evidence="2" key="1">
    <citation type="journal article" date="2020" name="Stud. Mycol.">
        <title>101 Dothideomycetes genomes: a test case for predicting lifestyles and emergence of pathogens.</title>
        <authorList>
            <person name="Haridas S."/>
            <person name="Albert R."/>
            <person name="Binder M."/>
            <person name="Bloem J."/>
            <person name="Labutti K."/>
            <person name="Salamov A."/>
            <person name="Andreopoulos B."/>
            <person name="Baker S."/>
            <person name="Barry K."/>
            <person name="Bills G."/>
            <person name="Bluhm B."/>
            <person name="Cannon C."/>
            <person name="Castanera R."/>
            <person name="Culley D."/>
            <person name="Daum C."/>
            <person name="Ezra D."/>
            <person name="Gonzalez J."/>
            <person name="Henrissat B."/>
            <person name="Kuo A."/>
            <person name="Liang C."/>
            <person name="Lipzen A."/>
            <person name="Lutzoni F."/>
            <person name="Magnuson J."/>
            <person name="Mondo S."/>
            <person name="Nolan M."/>
            <person name="Ohm R."/>
            <person name="Pangilinan J."/>
            <person name="Park H.-J."/>
            <person name="Ramirez L."/>
            <person name="Alfaro M."/>
            <person name="Sun H."/>
            <person name="Tritt A."/>
            <person name="Yoshinaga Y."/>
            <person name="Zwiers L.-H."/>
            <person name="Turgeon B."/>
            <person name="Goodwin S."/>
            <person name="Spatafora J."/>
            <person name="Crous P."/>
            <person name="Grigoriev I."/>
        </authorList>
    </citation>
    <scope>NUCLEOTIDE SEQUENCE</scope>
    <source>
        <strain evidence="2">CBS 130266</strain>
    </source>
</reference>
<name>A0A9P4TW60_9PEZI</name>
<protein>
    <submittedName>
        <fullName evidence="2">Uncharacterized protein</fullName>
    </submittedName>
</protein>
<dbReference type="Proteomes" id="UP000800235">
    <property type="component" value="Unassembled WGS sequence"/>
</dbReference>
<organism evidence="2 3">
    <name type="scientific">Tothia fuscella</name>
    <dbReference type="NCBI Taxonomy" id="1048955"/>
    <lineage>
        <taxon>Eukaryota</taxon>
        <taxon>Fungi</taxon>
        <taxon>Dikarya</taxon>
        <taxon>Ascomycota</taxon>
        <taxon>Pezizomycotina</taxon>
        <taxon>Dothideomycetes</taxon>
        <taxon>Pleosporomycetidae</taxon>
        <taxon>Venturiales</taxon>
        <taxon>Cylindrosympodiaceae</taxon>
        <taxon>Tothia</taxon>
    </lineage>
</organism>
<evidence type="ECO:0000256" key="1">
    <source>
        <dbReference type="SAM" id="MobiDB-lite"/>
    </source>
</evidence>